<dbReference type="AlphaFoldDB" id="A0A8C5K577"/>
<dbReference type="GO" id="GO:0016020">
    <property type="term" value="C:membrane"/>
    <property type="evidence" value="ECO:0007669"/>
    <property type="project" value="TreeGrafter"/>
</dbReference>
<feature type="coiled-coil region" evidence="2">
    <location>
        <begin position="22"/>
        <end position="49"/>
    </location>
</feature>
<keyword evidence="2" id="KW-0175">Coiled coil</keyword>
<proteinExistence type="inferred from homology"/>
<protein>
    <submittedName>
        <fullName evidence="3">Apolipoprotein L 8</fullName>
    </submittedName>
</protein>
<dbReference type="PANTHER" id="PTHR14096">
    <property type="entry name" value="APOLIPOPROTEIN L"/>
    <property type="match status" value="1"/>
</dbReference>
<dbReference type="Ensembl" id="ENSJJAT00000008428.1">
    <property type="protein sequence ID" value="ENSJJAP00000003707.1"/>
    <property type="gene ID" value="ENSJJAG00000007468.1"/>
</dbReference>
<evidence type="ECO:0000313" key="4">
    <source>
        <dbReference type="Proteomes" id="UP000694385"/>
    </source>
</evidence>
<accession>A0A8C5K577</accession>
<name>A0A8C5K577_JACJA</name>
<organism evidence="3 4">
    <name type="scientific">Jaculus jaculus</name>
    <name type="common">Lesser Egyptian jerboa</name>
    <dbReference type="NCBI Taxonomy" id="51337"/>
    <lineage>
        <taxon>Eukaryota</taxon>
        <taxon>Metazoa</taxon>
        <taxon>Chordata</taxon>
        <taxon>Craniata</taxon>
        <taxon>Vertebrata</taxon>
        <taxon>Euteleostomi</taxon>
        <taxon>Mammalia</taxon>
        <taxon>Eutheria</taxon>
        <taxon>Euarchontoglires</taxon>
        <taxon>Glires</taxon>
        <taxon>Rodentia</taxon>
        <taxon>Myomorpha</taxon>
        <taxon>Dipodoidea</taxon>
        <taxon>Dipodidae</taxon>
        <taxon>Dipodinae</taxon>
        <taxon>Jaculus</taxon>
    </lineage>
</organism>
<evidence type="ECO:0000256" key="2">
    <source>
        <dbReference type="SAM" id="Coils"/>
    </source>
</evidence>
<dbReference type="GO" id="GO:0008289">
    <property type="term" value="F:lipid binding"/>
    <property type="evidence" value="ECO:0007669"/>
    <property type="project" value="InterPro"/>
</dbReference>
<dbReference type="GO" id="GO:0042157">
    <property type="term" value="P:lipoprotein metabolic process"/>
    <property type="evidence" value="ECO:0007669"/>
    <property type="project" value="InterPro"/>
</dbReference>
<dbReference type="GeneTree" id="ENSGT01030000234599"/>
<dbReference type="InterPro" id="IPR008405">
    <property type="entry name" value="ApoL"/>
</dbReference>
<dbReference type="GO" id="GO:0005576">
    <property type="term" value="C:extracellular region"/>
    <property type="evidence" value="ECO:0007669"/>
    <property type="project" value="InterPro"/>
</dbReference>
<dbReference type="PANTHER" id="PTHR14096:SF63">
    <property type="entry name" value="APOLIPOPROTEIN L 8"/>
    <property type="match status" value="1"/>
</dbReference>
<dbReference type="Proteomes" id="UP000694385">
    <property type="component" value="Unassembled WGS sequence"/>
</dbReference>
<reference evidence="3" key="2">
    <citation type="submission" date="2025-09" db="UniProtKB">
        <authorList>
            <consortium name="Ensembl"/>
        </authorList>
    </citation>
    <scope>IDENTIFICATION</scope>
</reference>
<sequence>MSGNLQLLLAEDGAWEAFVAEAELSRAEADALREALAELTANMAEEDKDRLTSDLQDQEQFVVAFPQVRVELEEHIGKLRTLADKVDRLHRDCTISNVVADSTSAISGVLTLLGLALVPMTAGVSLVLLSTGMGLAAAAAITSISTSIVEHSNKLSVKTEASRLVTTSMDRMKVVAEAVVDSMPKLHSLSKNCIRVLQSIEKTIQAIKLSRANPALAARARQLLTIGRVSVQHGKQAKKAVGGTALAMSRGARIMGAATAGVTLLVDVVSLAKESKHLRKGAKAKLAGELRRQAQDLEGKLGELVRLHESL</sequence>
<comment type="similarity">
    <text evidence="1">Belongs to the apolipoprotein L family.</text>
</comment>
<dbReference type="GO" id="GO:0006869">
    <property type="term" value="P:lipid transport"/>
    <property type="evidence" value="ECO:0007669"/>
    <property type="project" value="InterPro"/>
</dbReference>
<evidence type="ECO:0000256" key="1">
    <source>
        <dbReference type="ARBA" id="ARBA00010090"/>
    </source>
</evidence>
<dbReference type="OMA" id="NICAINV"/>
<evidence type="ECO:0000313" key="3">
    <source>
        <dbReference type="Ensembl" id="ENSJJAP00000003707.1"/>
    </source>
</evidence>
<dbReference type="Pfam" id="PF05461">
    <property type="entry name" value="ApoL"/>
    <property type="match status" value="1"/>
</dbReference>
<keyword evidence="4" id="KW-1185">Reference proteome</keyword>
<reference evidence="3" key="1">
    <citation type="submission" date="2025-08" db="UniProtKB">
        <authorList>
            <consortium name="Ensembl"/>
        </authorList>
    </citation>
    <scope>IDENTIFICATION</scope>
</reference>